<keyword evidence="5" id="KW-1185">Reference proteome</keyword>
<keyword evidence="1" id="KW-1133">Transmembrane helix</keyword>
<feature type="signal peptide" evidence="2">
    <location>
        <begin position="1"/>
        <end position="20"/>
    </location>
</feature>
<reference evidence="4 5" key="1">
    <citation type="submission" date="2017-09" db="EMBL/GenBank/DDBJ databases">
        <title>Arcobacter canalis sp. nov., a new species isolated from a water canal contaminated with urban sewage.</title>
        <authorList>
            <person name="Perez-Cataluna A."/>
            <person name="Salas-Masso N."/>
            <person name="Figueras M.J."/>
        </authorList>
    </citation>
    <scope>NUCLEOTIDE SEQUENCE [LARGE SCALE GENOMIC DNA]</scope>
    <source>
        <strain evidence="4 5">F98-3</strain>
    </source>
</reference>
<dbReference type="EMBL" id="CP032098">
    <property type="protein sequence ID" value="AXX92209.1"/>
    <property type="molecule type" value="Genomic_DNA"/>
</dbReference>
<dbReference type="Proteomes" id="UP000262712">
    <property type="component" value="Chromosome"/>
</dbReference>
<dbReference type="AlphaFoldDB" id="A0A2G1DLR3"/>
<evidence type="ECO:0000313" key="4">
    <source>
        <dbReference type="EMBL" id="PHO19437.1"/>
    </source>
</evidence>
<evidence type="ECO:0000313" key="3">
    <source>
        <dbReference type="EMBL" id="AXX92209.1"/>
    </source>
</evidence>
<evidence type="ECO:0000256" key="1">
    <source>
        <dbReference type="SAM" id="Phobius"/>
    </source>
</evidence>
<proteinExistence type="predicted"/>
<dbReference type="Proteomes" id="UP000221222">
    <property type="component" value="Unassembled WGS sequence"/>
</dbReference>
<evidence type="ECO:0000313" key="5">
    <source>
        <dbReference type="Proteomes" id="UP000221222"/>
    </source>
</evidence>
<dbReference type="InterPro" id="IPR007039">
    <property type="entry name" value="TrbC/VirB2"/>
</dbReference>
<keyword evidence="1" id="KW-0472">Membrane</keyword>
<reference evidence="3 6" key="2">
    <citation type="submission" date="2018-08" db="EMBL/GenBank/DDBJ databases">
        <title>Complete genome of the Arcobacter molluscorum type strain LMG 25693.</title>
        <authorList>
            <person name="Miller W.G."/>
            <person name="Yee E."/>
            <person name="Bono J.L."/>
        </authorList>
    </citation>
    <scope>NUCLEOTIDE SEQUENCE [LARGE SCALE GENOMIC DNA]</scope>
    <source>
        <strain evidence="3 6">CECT 7696</strain>
    </source>
</reference>
<protein>
    <submittedName>
        <fullName evidence="3">P-type type IV conjugative transfer system relaxase TrbC/VirB2</fullName>
    </submittedName>
</protein>
<dbReference type="EMBL" id="NXFY01000001">
    <property type="protein sequence ID" value="PHO19437.1"/>
    <property type="molecule type" value="Genomic_DNA"/>
</dbReference>
<dbReference type="Pfam" id="PF04956">
    <property type="entry name" value="TrbC"/>
    <property type="match status" value="1"/>
</dbReference>
<keyword evidence="1" id="KW-0812">Transmembrane</keyword>
<name>A0A2G1DLR3_9BACT</name>
<evidence type="ECO:0000256" key="2">
    <source>
        <dbReference type="SAM" id="SignalP"/>
    </source>
</evidence>
<keyword evidence="2" id="KW-0732">Signal</keyword>
<organism evidence="4 5">
    <name type="scientific">Malaciobacter molluscorum LMG 25693</name>
    <dbReference type="NCBI Taxonomy" id="870501"/>
    <lineage>
        <taxon>Bacteria</taxon>
        <taxon>Pseudomonadati</taxon>
        <taxon>Campylobacterota</taxon>
        <taxon>Epsilonproteobacteria</taxon>
        <taxon>Campylobacterales</taxon>
        <taxon>Arcobacteraceae</taxon>
        <taxon>Malaciobacter</taxon>
    </lineage>
</organism>
<sequence length="90" mass="9745">MKNILKIGFYLVLISSSLFASDNPFVAPLKKVQELLDGDVTKVIAGILIAICGFYVGSGQFEKGKGYAWGLIIGISVVYGAKWIADFIWG</sequence>
<feature type="transmembrane region" description="Helical" evidence="1">
    <location>
        <begin position="66"/>
        <end position="85"/>
    </location>
</feature>
<evidence type="ECO:0000313" key="6">
    <source>
        <dbReference type="Proteomes" id="UP000262712"/>
    </source>
</evidence>
<accession>A0A2G1DLR3</accession>
<feature type="transmembrane region" description="Helical" evidence="1">
    <location>
        <begin position="40"/>
        <end position="57"/>
    </location>
</feature>
<dbReference type="KEGG" id="amol:AMOL_1228"/>
<gene>
    <name evidence="3" type="ORF">AMOL_1228</name>
    <name evidence="4" type="ORF">CPU12_01265</name>
</gene>
<dbReference type="RefSeq" id="WP_099341253.1">
    <property type="nucleotide sequence ID" value="NZ_CP032098.1"/>
</dbReference>
<feature type="chain" id="PRO_5044573633" evidence="2">
    <location>
        <begin position="21"/>
        <end position="90"/>
    </location>
</feature>